<dbReference type="GO" id="GO:0000139">
    <property type="term" value="C:Golgi membrane"/>
    <property type="evidence" value="ECO:0007669"/>
    <property type="project" value="UniProtKB-SubCell"/>
</dbReference>
<dbReference type="InterPro" id="IPR008564">
    <property type="entry name" value="TVP23-like"/>
</dbReference>
<dbReference type="Proteomes" id="UP000256970">
    <property type="component" value="Unassembled WGS sequence"/>
</dbReference>
<comment type="subcellular location">
    <subcellularLocation>
        <location evidence="6">Golgi apparatus membrane</location>
        <topology evidence="6">Multi-pass membrane protein</topology>
    </subcellularLocation>
    <subcellularLocation>
        <location evidence="1">Membrane</location>
        <topology evidence="1">Multi-pass membrane protein</topology>
    </subcellularLocation>
</comment>
<evidence type="ECO:0000256" key="3">
    <source>
        <dbReference type="ARBA" id="ARBA00022692"/>
    </source>
</evidence>
<evidence type="ECO:0000256" key="1">
    <source>
        <dbReference type="ARBA" id="ARBA00004141"/>
    </source>
</evidence>
<comment type="similarity">
    <text evidence="2 6">Belongs to the TVP23 family.</text>
</comment>
<protein>
    <recommendedName>
        <fullName evidence="6">Golgi apparatus membrane protein TVP23</fullName>
    </recommendedName>
</protein>
<evidence type="ECO:0000313" key="7">
    <source>
        <dbReference type="EMBL" id="SZX66961.1"/>
    </source>
</evidence>
<dbReference type="AlphaFoldDB" id="A0A383VP63"/>
<dbReference type="GO" id="GO:0009306">
    <property type="term" value="P:protein secretion"/>
    <property type="evidence" value="ECO:0007669"/>
    <property type="project" value="TreeGrafter"/>
</dbReference>
<reference evidence="7 8" key="1">
    <citation type="submission" date="2016-10" db="EMBL/GenBank/DDBJ databases">
        <authorList>
            <person name="Cai Z."/>
        </authorList>
    </citation>
    <scope>NUCLEOTIDE SEQUENCE [LARGE SCALE GENOMIC DNA]</scope>
</reference>
<evidence type="ECO:0000256" key="4">
    <source>
        <dbReference type="ARBA" id="ARBA00022989"/>
    </source>
</evidence>
<feature type="transmembrane region" description="Helical" evidence="6">
    <location>
        <begin position="140"/>
        <end position="158"/>
    </location>
</feature>
<dbReference type="GO" id="GO:0016192">
    <property type="term" value="P:vesicle-mediated transport"/>
    <property type="evidence" value="ECO:0007669"/>
    <property type="project" value="TreeGrafter"/>
</dbReference>
<feature type="transmembrane region" description="Helical" evidence="6">
    <location>
        <begin position="23"/>
        <end position="41"/>
    </location>
</feature>
<evidence type="ECO:0000256" key="6">
    <source>
        <dbReference type="RuleBase" id="RU361206"/>
    </source>
</evidence>
<dbReference type="Pfam" id="PF05832">
    <property type="entry name" value="DUF846"/>
    <property type="match status" value="1"/>
</dbReference>
<dbReference type="STRING" id="3088.A0A383VP63"/>
<gene>
    <name evidence="7" type="ORF">BQ4739_LOCUS7387</name>
</gene>
<organism evidence="7 8">
    <name type="scientific">Tetradesmus obliquus</name>
    <name type="common">Green alga</name>
    <name type="synonym">Acutodesmus obliquus</name>
    <dbReference type="NCBI Taxonomy" id="3088"/>
    <lineage>
        <taxon>Eukaryota</taxon>
        <taxon>Viridiplantae</taxon>
        <taxon>Chlorophyta</taxon>
        <taxon>core chlorophytes</taxon>
        <taxon>Chlorophyceae</taxon>
        <taxon>CS clade</taxon>
        <taxon>Sphaeropleales</taxon>
        <taxon>Scenedesmaceae</taxon>
        <taxon>Tetradesmus</taxon>
    </lineage>
</organism>
<dbReference type="PANTHER" id="PTHR13019">
    <property type="entry name" value="GOLGI APPARATUS MEMBRANE PROTEIN TVP23"/>
    <property type="match status" value="1"/>
</dbReference>
<dbReference type="PANTHER" id="PTHR13019:SF7">
    <property type="entry name" value="GOLGI APPARATUS MEMBRANE PROTEIN TVP23"/>
    <property type="match status" value="1"/>
</dbReference>
<keyword evidence="4 6" id="KW-1133">Transmembrane helix</keyword>
<dbReference type="EMBL" id="FNXT01000767">
    <property type="protein sequence ID" value="SZX66961.1"/>
    <property type="molecule type" value="Genomic_DNA"/>
</dbReference>
<proteinExistence type="inferred from homology"/>
<comment type="function">
    <text evidence="6">Golgi membrane protein involved in vesicular trafficking.</text>
</comment>
<sequence>MSTPVQLVPPPIAAEPPAPKHPFAFIFHFAFKVAAMVFYLLCETFNKNQFVLNFVVCIVLLAMDFWTVKNVTGRLLVGLRWWNEGNSETGNAWRFESLAEGQRVINPYESRWFWIVLVANPALWVLCSLSALLGLDWGYLLIPITGVVLGGSNLAGYFKCSKDAKKQLQSMTANMATSAMTSAMTGRLQAAIARV</sequence>
<keyword evidence="5 6" id="KW-0472">Membrane</keyword>
<name>A0A383VP63_TETOB</name>
<evidence type="ECO:0000313" key="8">
    <source>
        <dbReference type="Proteomes" id="UP000256970"/>
    </source>
</evidence>
<evidence type="ECO:0000256" key="5">
    <source>
        <dbReference type="ARBA" id="ARBA00023136"/>
    </source>
</evidence>
<keyword evidence="8" id="KW-1185">Reference proteome</keyword>
<evidence type="ECO:0000256" key="2">
    <source>
        <dbReference type="ARBA" id="ARBA00005467"/>
    </source>
</evidence>
<accession>A0A383VP63</accession>
<keyword evidence="6" id="KW-0333">Golgi apparatus</keyword>
<feature type="transmembrane region" description="Helical" evidence="6">
    <location>
        <begin position="112"/>
        <end position="133"/>
    </location>
</feature>
<keyword evidence="3 6" id="KW-0812">Transmembrane</keyword>